<gene>
    <name evidence="1" type="ORF">FTUN_1382</name>
</gene>
<name>A0A6M5YIR1_9BACT</name>
<sequence length="113" mass="11708">MYMMAAASGPDNSWGYVQPATFAQSRENLRPAPGDYLPITSGNPPVSVAADGVTFQVRPPVGECNPRLPNAGSRRGLQVGLADGSTRLLAPAIDPAAFWGMVTPAGGEVLVVD</sequence>
<proteinExistence type="predicted"/>
<evidence type="ECO:0000313" key="2">
    <source>
        <dbReference type="Proteomes" id="UP000503447"/>
    </source>
</evidence>
<organism evidence="1 2">
    <name type="scientific">Frigoriglobus tundricola</name>
    <dbReference type="NCBI Taxonomy" id="2774151"/>
    <lineage>
        <taxon>Bacteria</taxon>
        <taxon>Pseudomonadati</taxon>
        <taxon>Planctomycetota</taxon>
        <taxon>Planctomycetia</taxon>
        <taxon>Gemmatales</taxon>
        <taxon>Gemmataceae</taxon>
        <taxon>Frigoriglobus</taxon>
    </lineage>
</organism>
<protein>
    <submittedName>
        <fullName evidence="1">Uncharacterized protein</fullName>
    </submittedName>
</protein>
<evidence type="ECO:0000313" key="1">
    <source>
        <dbReference type="EMBL" id="QJW93868.1"/>
    </source>
</evidence>
<dbReference type="KEGG" id="ftj:FTUN_1382"/>
<keyword evidence="2" id="KW-1185">Reference proteome</keyword>
<dbReference type="Proteomes" id="UP000503447">
    <property type="component" value="Chromosome"/>
</dbReference>
<dbReference type="AlphaFoldDB" id="A0A6M5YIR1"/>
<reference evidence="2" key="1">
    <citation type="submission" date="2020-05" db="EMBL/GenBank/DDBJ databases">
        <title>Frigoriglobus tundricola gen. nov., sp. nov., a psychrotolerant cellulolytic planctomycete of the family Gemmataceae with two divergent copies of 16S rRNA gene.</title>
        <authorList>
            <person name="Kulichevskaya I.S."/>
            <person name="Ivanova A.A."/>
            <person name="Naumoff D.G."/>
            <person name="Beletsky A.V."/>
            <person name="Rijpstra W.I.C."/>
            <person name="Sinninghe Damste J.S."/>
            <person name="Mardanov A.V."/>
            <person name="Ravin N.V."/>
            <person name="Dedysh S.N."/>
        </authorList>
    </citation>
    <scope>NUCLEOTIDE SEQUENCE [LARGE SCALE GENOMIC DNA]</scope>
    <source>
        <strain evidence="2">PL17</strain>
    </source>
</reference>
<dbReference type="RefSeq" id="WP_171469983.1">
    <property type="nucleotide sequence ID" value="NZ_CP053452.2"/>
</dbReference>
<accession>A0A6M5YIR1</accession>
<dbReference type="EMBL" id="CP053452">
    <property type="protein sequence ID" value="QJW93868.1"/>
    <property type="molecule type" value="Genomic_DNA"/>
</dbReference>